<dbReference type="KEGG" id="mfo:Metfor_2199"/>
<accession>L0HGT4</accession>
<dbReference type="GeneID" id="14309591"/>
<evidence type="ECO:0000313" key="1">
    <source>
        <dbReference type="EMBL" id="AGB03205.1"/>
    </source>
</evidence>
<dbReference type="InParanoid" id="L0HGT4"/>
<dbReference type="RefSeq" id="WP_015286168.1">
    <property type="nucleotide sequence ID" value="NC_019943.1"/>
</dbReference>
<keyword evidence="2" id="KW-1185">Reference proteome</keyword>
<dbReference type="Proteomes" id="UP000010824">
    <property type="component" value="Chromosome"/>
</dbReference>
<gene>
    <name evidence="1" type="ordered locus">Metfor_2199</name>
</gene>
<protein>
    <submittedName>
        <fullName evidence="1">Uncharacterized protein</fullName>
    </submittedName>
</protein>
<dbReference type="HOGENOM" id="CLU_1369525_0_0_2"/>
<sequence precursor="true">MDTHSADLLKDQLILFRQSVSEAAKNLSGSSGPGSWHAGAPFAEKCRILDLLHSSSLPPEEKTIFVQEYQRIVEELDALLDRHGQVYCNLLLVELRNLVHAYHAETCLSSYWRDTTCVRSGRERRELIGELLEHLSSHYPLSALEALVATIDDNAVLDEVVMTDHGTSEDFRSPGLLKGSSPERDAYCCGETKLSARHV</sequence>
<evidence type="ECO:0000313" key="2">
    <source>
        <dbReference type="Proteomes" id="UP000010824"/>
    </source>
</evidence>
<reference evidence="1 2" key="2">
    <citation type="journal article" date="2014" name="Genome Announc.">
        <title>Complete Genome Sequence of Methanoregula formicica SMSPT, a Mesophilic Hydrogenotrophic Methanogen Isolated from a Methanogenic Upflow Anaerobic Sludge Blanket Reactor.</title>
        <authorList>
            <person name="Yamamoto K."/>
            <person name="Tamaki H."/>
            <person name="Cadillo-Quiroz H."/>
            <person name="Imachi H."/>
            <person name="Kyrpides N."/>
            <person name="Woyke T."/>
            <person name="Goodwin L."/>
            <person name="Zinder S.H."/>
            <person name="Kamagata Y."/>
            <person name="Liu W.T."/>
        </authorList>
    </citation>
    <scope>NUCLEOTIDE SEQUENCE [LARGE SCALE GENOMIC DNA]</scope>
    <source>
        <strain evidence="2">DSM 22288 / NBRC 105244 / SMSP</strain>
    </source>
</reference>
<reference evidence="2" key="1">
    <citation type="submission" date="2011-12" db="EMBL/GenBank/DDBJ databases">
        <title>Complete sequence of Methanoregula formicicum SMSP.</title>
        <authorList>
            <person name="Lucas S."/>
            <person name="Han J."/>
            <person name="Lapidus A."/>
            <person name="Cheng J.-F."/>
            <person name="Goodwin L."/>
            <person name="Pitluck S."/>
            <person name="Peters L."/>
            <person name="Ovchinnikova G."/>
            <person name="Teshima H."/>
            <person name="Detter J.C."/>
            <person name="Han C."/>
            <person name="Tapia R."/>
            <person name="Land M."/>
            <person name="Hauser L."/>
            <person name="Kyrpides N."/>
            <person name="Ivanova N."/>
            <person name="Pagani I."/>
            <person name="Imachi H."/>
            <person name="Tamaki H."/>
            <person name="Sekiguchi Y."/>
            <person name="Kamagata Y."/>
            <person name="Cadillo-Quiroz H."/>
            <person name="Zinder S."/>
            <person name="Liu W.-T."/>
            <person name="Woyke T."/>
        </authorList>
    </citation>
    <scope>NUCLEOTIDE SEQUENCE [LARGE SCALE GENOMIC DNA]</scope>
    <source>
        <strain evidence="2">DSM 22288 / NBRC 105244 / SMSP</strain>
    </source>
</reference>
<organism evidence="1 2">
    <name type="scientific">Methanoregula formicica (strain DSM 22288 / NBRC 105244 / SMSP)</name>
    <dbReference type="NCBI Taxonomy" id="593750"/>
    <lineage>
        <taxon>Archaea</taxon>
        <taxon>Methanobacteriati</taxon>
        <taxon>Methanobacteriota</taxon>
        <taxon>Stenosarchaea group</taxon>
        <taxon>Methanomicrobia</taxon>
        <taxon>Methanomicrobiales</taxon>
        <taxon>Methanoregulaceae</taxon>
        <taxon>Methanoregula</taxon>
    </lineage>
</organism>
<dbReference type="EMBL" id="CP003167">
    <property type="protein sequence ID" value="AGB03205.1"/>
    <property type="molecule type" value="Genomic_DNA"/>
</dbReference>
<proteinExistence type="predicted"/>
<dbReference type="AlphaFoldDB" id="L0HGT4"/>
<name>L0HGT4_METFS</name>